<dbReference type="Pfam" id="PF20742">
    <property type="entry name" value="DUF5580_M"/>
    <property type="match status" value="1"/>
</dbReference>
<feature type="compositionally biased region" description="Polar residues" evidence="1">
    <location>
        <begin position="150"/>
        <end position="169"/>
    </location>
</feature>
<dbReference type="InterPro" id="IPR011992">
    <property type="entry name" value="EF-hand-dom_pair"/>
</dbReference>
<feature type="compositionally biased region" description="Low complexity" evidence="1">
    <location>
        <begin position="267"/>
        <end position="277"/>
    </location>
</feature>
<organism evidence="2 3">
    <name type="scientific">Owenia fusiformis</name>
    <name type="common">Polychaete worm</name>
    <dbReference type="NCBI Taxonomy" id="6347"/>
    <lineage>
        <taxon>Eukaryota</taxon>
        <taxon>Metazoa</taxon>
        <taxon>Spiralia</taxon>
        <taxon>Lophotrochozoa</taxon>
        <taxon>Annelida</taxon>
        <taxon>Polychaeta</taxon>
        <taxon>Sedentaria</taxon>
        <taxon>Canalipalpata</taxon>
        <taxon>Sabellida</taxon>
        <taxon>Oweniida</taxon>
        <taxon>Oweniidae</taxon>
        <taxon>Owenia</taxon>
    </lineage>
</organism>
<feature type="compositionally biased region" description="Polar residues" evidence="1">
    <location>
        <begin position="319"/>
        <end position="332"/>
    </location>
</feature>
<dbReference type="InterPro" id="IPR040774">
    <property type="entry name" value="DUF5580"/>
</dbReference>
<dbReference type="InterPro" id="IPR049246">
    <property type="entry name" value="DUF5580_M"/>
</dbReference>
<sequence length="484" mass="53241">MPPSSKFKNLAKTNTLLEKTKKAGKKAKTVSLGSSIQSGGFEGLNDEDVNDSFAPNPETELQNQLKSCLTECSRQRLRAFQMSLRRFENSESRISTKDLNQVFQEHQIKLSPRAFQMLQDLYEDHLGIDYERMFKCMVVAQTKTGRDSVLANNNENDISASKNHHTLSTDQRDADLVSRLKAQLGSNEAFDMQELRNALQVQDRTKAGKLPMAEMLRICHDVLLPVYGAVLNGLLKRCDDERNGMVSWPGVMMFLDKAQGNARPTKTKSGLSTSGSLNDSVFSSKDISIDTIKESDKESENSSEQMNRAPGQKEVKGQRATTAKTRPQTSKKTANKPPSAVSRKETGKPPASPRTAESAKPGASPRSKHSPTPERDMSSQQMNTSAIKESKPDLQKSAVQINIAKPQEKTTKDNLKATEPASTPKPATLETESKSQPKPSTTTKPNVNPTQVNTSEKEPQMKPSLTVVSEAQPPVNPSQPSTTE</sequence>
<dbReference type="PANTHER" id="PTHR34830">
    <property type="entry name" value="SIMILAR TO HYPOTHETICAL PROTEIN MGC34837"/>
    <property type="match status" value="1"/>
</dbReference>
<dbReference type="SUPFAM" id="SSF47473">
    <property type="entry name" value="EF-hand"/>
    <property type="match status" value="1"/>
</dbReference>
<keyword evidence="3" id="KW-1185">Reference proteome</keyword>
<feature type="compositionally biased region" description="Basic and acidic residues" evidence="1">
    <location>
        <begin position="406"/>
        <end position="416"/>
    </location>
</feature>
<reference evidence="2" key="1">
    <citation type="submission" date="2022-03" db="EMBL/GenBank/DDBJ databases">
        <authorList>
            <person name="Martin C."/>
        </authorList>
    </citation>
    <scope>NUCLEOTIDE SEQUENCE</scope>
</reference>
<evidence type="ECO:0000313" key="2">
    <source>
        <dbReference type="EMBL" id="CAH1788873.1"/>
    </source>
</evidence>
<dbReference type="Proteomes" id="UP000749559">
    <property type="component" value="Unassembled WGS sequence"/>
</dbReference>
<evidence type="ECO:0000256" key="1">
    <source>
        <dbReference type="SAM" id="MobiDB-lite"/>
    </source>
</evidence>
<dbReference type="EMBL" id="CAIIXF020000007">
    <property type="protein sequence ID" value="CAH1788873.1"/>
    <property type="molecule type" value="Genomic_DNA"/>
</dbReference>
<feature type="compositionally biased region" description="Polar residues" evidence="1">
    <location>
        <begin position="378"/>
        <end position="387"/>
    </location>
</feature>
<proteinExistence type="predicted"/>
<dbReference type="Gene3D" id="1.10.238.10">
    <property type="entry name" value="EF-hand"/>
    <property type="match status" value="1"/>
</dbReference>
<feature type="compositionally biased region" description="Polar residues" evidence="1">
    <location>
        <begin position="434"/>
        <end position="454"/>
    </location>
</feature>
<dbReference type="PANTHER" id="PTHR34830:SF1">
    <property type="entry name" value="GENE 12695-RELATED"/>
    <property type="match status" value="1"/>
</dbReference>
<evidence type="ECO:0000313" key="3">
    <source>
        <dbReference type="Proteomes" id="UP000749559"/>
    </source>
</evidence>
<protein>
    <submittedName>
        <fullName evidence="2">Uncharacterized protein</fullName>
    </submittedName>
</protein>
<dbReference type="AlphaFoldDB" id="A0A8J1UJK9"/>
<dbReference type="OrthoDB" id="47802at2759"/>
<accession>A0A8J1UJK9</accession>
<feature type="region of interest" description="Disordered" evidence="1">
    <location>
        <begin position="293"/>
        <end position="484"/>
    </location>
</feature>
<comment type="caution">
    <text evidence="2">The sequence shown here is derived from an EMBL/GenBank/DDBJ whole genome shotgun (WGS) entry which is preliminary data.</text>
</comment>
<feature type="region of interest" description="Disordered" evidence="1">
    <location>
        <begin position="261"/>
        <end position="280"/>
    </location>
</feature>
<name>A0A8J1UJK9_OWEFU</name>
<gene>
    <name evidence="2" type="ORF">OFUS_LOCUS14327</name>
</gene>
<feature type="region of interest" description="Disordered" evidence="1">
    <location>
        <begin position="149"/>
        <end position="169"/>
    </location>
</feature>
<feature type="non-terminal residue" evidence="2">
    <location>
        <position position="484"/>
    </location>
</feature>